<reference evidence="1 2" key="1">
    <citation type="journal article" date="2020" name="Cell Host Microbe">
        <title>Functional and Genomic Variation between Human-Derived Isolates of Lachnospiraceae Reveals Inter- and Intra-Species Diversity.</title>
        <authorList>
            <person name="Sorbara M.T."/>
            <person name="Littmann E.R."/>
            <person name="Fontana E."/>
            <person name="Moody T.U."/>
            <person name="Kohout C.E."/>
            <person name="Gjonbalaj M."/>
            <person name="Eaton V."/>
            <person name="Seok R."/>
            <person name="Leiner I.M."/>
            <person name="Pamer E.G."/>
        </authorList>
    </citation>
    <scope>NUCLEOTIDE SEQUENCE [LARGE SCALE GENOMIC DNA]</scope>
    <source>
        <strain evidence="1 2">MSK.20.11</strain>
    </source>
</reference>
<evidence type="ECO:0000313" key="1">
    <source>
        <dbReference type="EMBL" id="NSF74847.1"/>
    </source>
</evidence>
<organism evidence="1 2">
    <name type="scientific">Blautia wexlerae</name>
    <dbReference type="NCBI Taxonomy" id="418240"/>
    <lineage>
        <taxon>Bacteria</taxon>
        <taxon>Bacillati</taxon>
        <taxon>Bacillota</taxon>
        <taxon>Clostridia</taxon>
        <taxon>Lachnospirales</taxon>
        <taxon>Lachnospiraceae</taxon>
        <taxon>Blautia</taxon>
    </lineage>
</organism>
<proteinExistence type="predicted"/>
<name>A0ABX2GSQ3_9FIRM</name>
<gene>
    <name evidence="1" type="ORF">G4952_13770</name>
</gene>
<protein>
    <submittedName>
        <fullName evidence="1">Uncharacterized protein</fullName>
    </submittedName>
</protein>
<accession>A0ABX2GSQ3</accession>
<sequence length="67" mass="7501">MSKKLKKQSVYSVADLESLKEFTVDEVKSDSRGLNVTMKLVNKAGNVVKIYVDSVLFGAELVKYTEE</sequence>
<comment type="caution">
    <text evidence="1">The sequence shown here is derived from an EMBL/GenBank/DDBJ whole genome shotgun (WGS) entry which is preliminary data.</text>
</comment>
<dbReference type="Proteomes" id="UP000822152">
    <property type="component" value="Unassembled WGS sequence"/>
</dbReference>
<evidence type="ECO:0000313" key="2">
    <source>
        <dbReference type="Proteomes" id="UP000822152"/>
    </source>
</evidence>
<dbReference type="RefSeq" id="WP_173744138.1">
    <property type="nucleotide sequence ID" value="NZ_JAAIPF010000036.1"/>
</dbReference>
<dbReference type="EMBL" id="JAAIPF010000036">
    <property type="protein sequence ID" value="NSF74847.1"/>
    <property type="molecule type" value="Genomic_DNA"/>
</dbReference>
<keyword evidence="2" id="KW-1185">Reference proteome</keyword>